<proteinExistence type="predicted"/>
<sequence length="135" mass="16106">MFRRPYAFNELVNFFFYCLIFKVIERHLSSLPKRLFRPLVTSYVTMKSRTFQPLPCLDVIQMARLLQNTSYILHLCYLMIRQRYRPVILVNACKLVFSISVIAKNLNHVVSFNGSDKHLITREYFGVRLNEYIFS</sequence>
<reference evidence="1 2" key="1">
    <citation type="journal article" date="2003" name="Gene">
        <title>Distinctiveness of the genomic sequence of Shiga toxin 2-converting phage isolated from Escherichia coli O157:H7 Okayama strain as compared to other Shiga toxin 2-converting phages.</title>
        <authorList>
            <person name="Sato T."/>
            <person name="Shimizu T."/>
            <person name="Watarai M."/>
            <person name="Kobayashi M."/>
            <person name="Kano S."/>
            <person name="Hamabata T."/>
            <person name="Takeda Y."/>
            <person name="Yamasaki S."/>
        </authorList>
    </citation>
    <scope>NUCLEOTIDE SEQUENCE</scope>
    <source>
        <strain evidence="1">Stx2 phage-I</strain>
    </source>
</reference>
<dbReference type="Proteomes" id="UP000001920">
    <property type="component" value="Genome"/>
</dbReference>
<protein>
    <submittedName>
        <fullName evidence="1">Uncharacterized protein</fullName>
    </submittedName>
</protein>
<accession>Q8SC48</accession>
<dbReference type="EMBL" id="AP004402">
    <property type="protein sequence ID" value="BAB87967.1"/>
    <property type="molecule type" value="Genomic_DNA"/>
</dbReference>
<evidence type="ECO:0000313" key="2">
    <source>
        <dbReference type="Proteomes" id="UP000001920"/>
    </source>
</evidence>
<evidence type="ECO:0000313" key="1">
    <source>
        <dbReference type="EMBL" id="BAB87967.1"/>
    </source>
</evidence>
<organism evidence="1 2">
    <name type="scientific">Stx2 converting phage I</name>
    <dbReference type="NCBI Taxonomy" id="180816"/>
    <lineage>
        <taxon>Viruses</taxon>
        <taxon>Duplodnaviria</taxon>
        <taxon>Heunggongvirae</taxon>
        <taxon>Uroviricota</taxon>
        <taxon>Caudoviricetes</taxon>
        <taxon>Sepvirinae</taxon>
        <taxon>Traversvirus</taxon>
        <taxon>Traversvirus tv933W</taxon>
    </lineage>
</organism>
<name>Q8SC48_9CAUD</name>